<evidence type="ECO:0000313" key="9">
    <source>
        <dbReference type="EMBL" id="MBB4293089.1"/>
    </source>
</evidence>
<evidence type="ECO:0000256" key="8">
    <source>
        <dbReference type="HAMAP-Rule" id="MF_00158"/>
    </source>
</evidence>
<comment type="subunit">
    <text evidence="8">Homodimer.</text>
</comment>
<dbReference type="PANTHER" id="PTHR21299">
    <property type="entry name" value="CYTIDYLATE KINASE/PANTOATE-BETA-ALANINE LIGASE"/>
    <property type="match status" value="1"/>
</dbReference>
<dbReference type="InterPro" id="IPR004821">
    <property type="entry name" value="Cyt_trans-like"/>
</dbReference>
<dbReference type="AlphaFoldDB" id="A0AAE2MQJ1"/>
<dbReference type="RefSeq" id="WP_183609712.1">
    <property type="nucleotide sequence ID" value="NZ_JACHAZ010000008.1"/>
</dbReference>
<comment type="catalytic activity">
    <reaction evidence="7 8">
        <text>(R)-pantoate + beta-alanine + ATP = (R)-pantothenate + AMP + diphosphate + H(+)</text>
        <dbReference type="Rhea" id="RHEA:10912"/>
        <dbReference type="ChEBI" id="CHEBI:15378"/>
        <dbReference type="ChEBI" id="CHEBI:15980"/>
        <dbReference type="ChEBI" id="CHEBI:29032"/>
        <dbReference type="ChEBI" id="CHEBI:30616"/>
        <dbReference type="ChEBI" id="CHEBI:33019"/>
        <dbReference type="ChEBI" id="CHEBI:57966"/>
        <dbReference type="ChEBI" id="CHEBI:456215"/>
        <dbReference type="EC" id="6.3.2.1"/>
    </reaction>
</comment>
<feature type="binding site" evidence="8">
    <location>
        <position position="176"/>
    </location>
    <ligand>
        <name>ATP</name>
        <dbReference type="ChEBI" id="CHEBI:30616"/>
    </ligand>
</feature>
<evidence type="ECO:0000313" key="10">
    <source>
        <dbReference type="Proteomes" id="UP000538507"/>
    </source>
</evidence>
<organism evidence="9 10">
    <name type="scientific">Rhizobium leguminosarum</name>
    <dbReference type="NCBI Taxonomy" id="384"/>
    <lineage>
        <taxon>Bacteria</taxon>
        <taxon>Pseudomonadati</taxon>
        <taxon>Pseudomonadota</taxon>
        <taxon>Alphaproteobacteria</taxon>
        <taxon>Hyphomicrobiales</taxon>
        <taxon>Rhizobiaceae</taxon>
        <taxon>Rhizobium/Agrobacterium group</taxon>
        <taxon>Rhizobium</taxon>
    </lineage>
</organism>
<dbReference type="GO" id="GO:0004592">
    <property type="term" value="F:pantoate-beta-alanine ligase activity"/>
    <property type="evidence" value="ECO:0007669"/>
    <property type="project" value="UniProtKB-UniRule"/>
</dbReference>
<dbReference type="NCBIfam" id="TIGR00125">
    <property type="entry name" value="cyt_tran_rel"/>
    <property type="match status" value="1"/>
</dbReference>
<dbReference type="EC" id="6.3.2.1" evidence="8"/>
<evidence type="ECO:0000256" key="3">
    <source>
        <dbReference type="ARBA" id="ARBA00022598"/>
    </source>
</evidence>
<dbReference type="Pfam" id="PF02569">
    <property type="entry name" value="Pantoate_ligase"/>
    <property type="match status" value="1"/>
</dbReference>
<feature type="binding site" evidence="8">
    <location>
        <begin position="184"/>
        <end position="187"/>
    </location>
    <ligand>
        <name>ATP</name>
        <dbReference type="ChEBI" id="CHEBI:30616"/>
    </ligand>
</feature>
<keyword evidence="3 8" id="KW-0436">Ligase</keyword>
<sequence>MRVFSSIDELRHTLDALKRQGRTVALVPTMGYLHAGHMELVSRARAENDLVVVSIFVNPLQFGQAEDLSKYPRDLERDSAMLKQAGVNFLFAPGVEDMYPRPILAVVDVPDLGRELEGAVRPGHFAGVATVVSKLFNIVQPQTAYFGEKDYQQVVIIKRMVEDLAIPVRVISVPTVRDADGLAFSSRNVYLSAEERRAAAIVPQTLDEAERLVADGLTDARELEAKLTTFLGREPLAKPEVVAVRDASTLEPVGSIEEPVVVALFVRFGSTRLLDNRVIGSNRAAGSNRIAGVIGGKGQTGKSQPGKGVTK</sequence>
<comment type="miscellaneous">
    <text evidence="8">The reaction proceeds by a bi uni uni bi ping pong mechanism.</text>
</comment>
<evidence type="ECO:0000256" key="6">
    <source>
        <dbReference type="ARBA" id="ARBA00022840"/>
    </source>
</evidence>
<comment type="caution">
    <text evidence="9">The sequence shown here is derived from an EMBL/GenBank/DDBJ whole genome shotgun (WGS) entry which is preliminary data.</text>
</comment>
<feature type="binding site" evidence="8">
    <location>
        <position position="61"/>
    </location>
    <ligand>
        <name>beta-alanine</name>
        <dbReference type="ChEBI" id="CHEBI:57966"/>
    </ligand>
</feature>
<evidence type="ECO:0000256" key="7">
    <source>
        <dbReference type="ARBA" id="ARBA00048258"/>
    </source>
</evidence>
<comment type="pathway">
    <text evidence="1 8">Cofactor biosynthesis; (R)-pantothenate biosynthesis; (R)-pantothenate from (R)-pantoate and beta-alanine: step 1/1.</text>
</comment>
<dbReference type="EMBL" id="JACIGO010000008">
    <property type="protein sequence ID" value="MBB4293089.1"/>
    <property type="molecule type" value="Genomic_DNA"/>
</dbReference>
<keyword evidence="6 8" id="KW-0067">ATP-binding</keyword>
<feature type="binding site" evidence="8">
    <location>
        <begin position="30"/>
        <end position="37"/>
    </location>
    <ligand>
        <name>ATP</name>
        <dbReference type="ChEBI" id="CHEBI:30616"/>
    </ligand>
</feature>
<feature type="binding site" evidence="8">
    <location>
        <position position="61"/>
    </location>
    <ligand>
        <name>(R)-pantoate</name>
        <dbReference type="ChEBI" id="CHEBI:15980"/>
    </ligand>
</feature>
<comment type="function">
    <text evidence="8">Catalyzes the condensation of pantoate with beta-alanine in an ATP-dependent reaction via a pantoyl-adenylate intermediate.</text>
</comment>
<dbReference type="SUPFAM" id="SSF52374">
    <property type="entry name" value="Nucleotidylyl transferase"/>
    <property type="match status" value="1"/>
</dbReference>
<evidence type="ECO:0000256" key="1">
    <source>
        <dbReference type="ARBA" id="ARBA00004990"/>
    </source>
</evidence>
<evidence type="ECO:0000256" key="4">
    <source>
        <dbReference type="ARBA" id="ARBA00022655"/>
    </source>
</evidence>
<feature type="binding site" evidence="8">
    <location>
        <position position="153"/>
    </location>
    <ligand>
        <name>(R)-pantoate</name>
        <dbReference type="ChEBI" id="CHEBI:15980"/>
    </ligand>
</feature>
<feature type="binding site" evidence="8">
    <location>
        <begin position="147"/>
        <end position="150"/>
    </location>
    <ligand>
        <name>ATP</name>
        <dbReference type="ChEBI" id="CHEBI:30616"/>
    </ligand>
</feature>
<dbReference type="GO" id="GO:0015940">
    <property type="term" value="P:pantothenate biosynthetic process"/>
    <property type="evidence" value="ECO:0007669"/>
    <property type="project" value="UniProtKB-UniRule"/>
</dbReference>
<dbReference type="GO" id="GO:0005829">
    <property type="term" value="C:cytosol"/>
    <property type="evidence" value="ECO:0007669"/>
    <property type="project" value="TreeGrafter"/>
</dbReference>
<accession>A0AAE2MQJ1</accession>
<dbReference type="HAMAP" id="MF_00158">
    <property type="entry name" value="PanC"/>
    <property type="match status" value="1"/>
</dbReference>
<dbReference type="FunFam" id="3.40.50.620:FF:000013">
    <property type="entry name" value="Pantothenate synthetase"/>
    <property type="match status" value="1"/>
</dbReference>
<reference evidence="9 10" key="1">
    <citation type="submission" date="2020-08" db="EMBL/GenBank/DDBJ databases">
        <title>Genomic Encyclopedia of Type Strains, Phase IV (KMG-V): Genome sequencing to study the core and pangenomes of soil and plant-associated prokaryotes.</title>
        <authorList>
            <person name="Whitman W."/>
        </authorList>
    </citation>
    <scope>NUCLEOTIDE SEQUENCE [LARGE SCALE GENOMIC DNA]</scope>
    <source>
        <strain evidence="9 10">SEMIA 415</strain>
    </source>
</reference>
<dbReference type="InterPro" id="IPR003721">
    <property type="entry name" value="Pantoate_ligase"/>
</dbReference>
<feature type="active site" description="Proton donor" evidence="8">
    <location>
        <position position="37"/>
    </location>
</feature>
<evidence type="ECO:0000256" key="2">
    <source>
        <dbReference type="ARBA" id="ARBA00009256"/>
    </source>
</evidence>
<dbReference type="Gene3D" id="3.30.1300.10">
    <property type="entry name" value="Pantoate-beta-alanine ligase, C-terminal domain"/>
    <property type="match status" value="1"/>
</dbReference>
<keyword evidence="4 8" id="KW-0566">Pantothenate biosynthesis</keyword>
<dbReference type="CDD" id="cd00560">
    <property type="entry name" value="PanC"/>
    <property type="match status" value="1"/>
</dbReference>
<keyword evidence="5 8" id="KW-0547">Nucleotide-binding</keyword>
<dbReference type="PANTHER" id="PTHR21299:SF1">
    <property type="entry name" value="PANTOATE--BETA-ALANINE LIGASE"/>
    <property type="match status" value="1"/>
</dbReference>
<dbReference type="NCBIfam" id="TIGR00018">
    <property type="entry name" value="panC"/>
    <property type="match status" value="1"/>
</dbReference>
<protein>
    <recommendedName>
        <fullName evidence="8">Pantothenate synthetase</fullName>
        <shortName evidence="8">PS</shortName>
        <ecNumber evidence="8">6.3.2.1</ecNumber>
    </recommendedName>
    <alternativeName>
        <fullName evidence="8">Pantoate--beta-alanine ligase</fullName>
    </alternativeName>
    <alternativeName>
        <fullName evidence="8">Pantoate-activating enzyme</fullName>
    </alternativeName>
</protein>
<gene>
    <name evidence="8" type="primary">panC</name>
    <name evidence="9" type="ORF">GGE16_005174</name>
</gene>
<comment type="subcellular location">
    <subcellularLocation>
        <location evidence="8">Cytoplasm</location>
    </subcellularLocation>
</comment>
<comment type="similarity">
    <text evidence="2 8">Belongs to the pantothenate synthetase family.</text>
</comment>
<dbReference type="InterPro" id="IPR014729">
    <property type="entry name" value="Rossmann-like_a/b/a_fold"/>
</dbReference>
<proteinExistence type="inferred from homology"/>
<dbReference type="InterPro" id="IPR042176">
    <property type="entry name" value="Pantoate_ligase_C"/>
</dbReference>
<evidence type="ECO:0000256" key="5">
    <source>
        <dbReference type="ARBA" id="ARBA00022741"/>
    </source>
</evidence>
<dbReference type="Proteomes" id="UP000538507">
    <property type="component" value="Unassembled WGS sequence"/>
</dbReference>
<dbReference type="Gene3D" id="3.40.50.620">
    <property type="entry name" value="HUPs"/>
    <property type="match status" value="1"/>
</dbReference>
<name>A0AAE2MQJ1_RHILE</name>
<dbReference type="GO" id="GO:0005524">
    <property type="term" value="F:ATP binding"/>
    <property type="evidence" value="ECO:0007669"/>
    <property type="project" value="UniProtKB-KW"/>
</dbReference>
<keyword evidence="8" id="KW-0963">Cytoplasm</keyword>